<keyword evidence="6 8" id="KW-1133">Transmembrane helix</keyword>
<keyword evidence="11" id="KW-1185">Reference proteome</keyword>
<name>A0A143YU50_9LACT</name>
<feature type="transmembrane region" description="Helical" evidence="8">
    <location>
        <begin position="98"/>
        <end position="116"/>
    </location>
</feature>
<evidence type="ECO:0000256" key="1">
    <source>
        <dbReference type="ARBA" id="ARBA00004651"/>
    </source>
</evidence>
<evidence type="ECO:0000256" key="3">
    <source>
        <dbReference type="ARBA" id="ARBA00022475"/>
    </source>
</evidence>
<feature type="transmembrane region" description="Helical" evidence="8">
    <location>
        <begin position="20"/>
        <end position="45"/>
    </location>
</feature>
<feature type="transmembrane region" description="Helical" evidence="8">
    <location>
        <begin position="145"/>
        <end position="163"/>
    </location>
</feature>
<comment type="subcellular location">
    <subcellularLocation>
        <location evidence="1 8">Cell membrane</location>
        <topology evidence="1 8">Multi-pass membrane protein</topology>
    </subcellularLocation>
</comment>
<dbReference type="GO" id="GO:0006865">
    <property type="term" value="P:amino acid transport"/>
    <property type="evidence" value="ECO:0007669"/>
    <property type="project" value="UniProtKB-KW"/>
</dbReference>
<keyword evidence="5" id="KW-0029">Amino-acid transport</keyword>
<evidence type="ECO:0000313" key="10">
    <source>
        <dbReference type="EMBL" id="CZQ98245.1"/>
    </source>
</evidence>
<protein>
    <submittedName>
        <fullName evidence="10">Amino acid abc transporter permease protein 3-tm domain</fullName>
    </submittedName>
</protein>
<evidence type="ECO:0000256" key="4">
    <source>
        <dbReference type="ARBA" id="ARBA00022692"/>
    </source>
</evidence>
<evidence type="ECO:0000256" key="5">
    <source>
        <dbReference type="ARBA" id="ARBA00022970"/>
    </source>
</evidence>
<gene>
    <name evidence="10" type="ORF">Tpal_2238</name>
</gene>
<dbReference type="EMBL" id="FJNE01000007">
    <property type="protein sequence ID" value="CZQ98245.1"/>
    <property type="molecule type" value="Genomic_DNA"/>
</dbReference>
<feature type="domain" description="ABC transmembrane type-1" evidence="9">
    <location>
        <begin position="17"/>
        <end position="218"/>
    </location>
</feature>
<keyword evidence="4 8" id="KW-0812">Transmembrane</keyword>
<feature type="transmembrane region" description="Helical" evidence="8">
    <location>
        <begin position="200"/>
        <end position="218"/>
    </location>
</feature>
<feature type="transmembrane region" description="Helical" evidence="8">
    <location>
        <begin position="57"/>
        <end position="78"/>
    </location>
</feature>
<evidence type="ECO:0000256" key="6">
    <source>
        <dbReference type="ARBA" id="ARBA00022989"/>
    </source>
</evidence>
<organism evidence="10 11">
    <name type="scientific">Trichococcus palustris</name>
    <dbReference type="NCBI Taxonomy" id="140314"/>
    <lineage>
        <taxon>Bacteria</taxon>
        <taxon>Bacillati</taxon>
        <taxon>Bacillota</taxon>
        <taxon>Bacilli</taxon>
        <taxon>Lactobacillales</taxon>
        <taxon>Carnobacteriaceae</taxon>
        <taxon>Trichococcus</taxon>
    </lineage>
</organism>
<dbReference type="InterPro" id="IPR000515">
    <property type="entry name" value="MetI-like"/>
</dbReference>
<dbReference type="STRING" id="140314.SAMN04488076_11083"/>
<keyword evidence="2 8" id="KW-0813">Transport</keyword>
<reference evidence="10 11" key="1">
    <citation type="submission" date="2016-02" db="EMBL/GenBank/DDBJ databases">
        <authorList>
            <person name="Wen L."/>
            <person name="He K."/>
            <person name="Yang H."/>
        </authorList>
    </citation>
    <scope>NUCLEOTIDE SEQUENCE [LARGE SCALE GENOMIC DNA]</scope>
    <source>
        <strain evidence="10">Trichococcus palustris</strain>
    </source>
</reference>
<dbReference type="PANTHER" id="PTHR30614">
    <property type="entry name" value="MEMBRANE COMPONENT OF AMINO ACID ABC TRANSPORTER"/>
    <property type="match status" value="1"/>
</dbReference>
<dbReference type="RefSeq" id="WP_218149906.1">
    <property type="nucleotide sequence ID" value="NZ_FJNE01000007.1"/>
</dbReference>
<dbReference type="PROSITE" id="PS50928">
    <property type="entry name" value="ABC_TM1"/>
    <property type="match status" value="1"/>
</dbReference>
<proteinExistence type="inferred from homology"/>
<dbReference type="PANTHER" id="PTHR30614:SF0">
    <property type="entry name" value="L-CYSTINE TRANSPORT SYSTEM PERMEASE PROTEIN TCYL"/>
    <property type="match status" value="1"/>
</dbReference>
<evidence type="ECO:0000256" key="8">
    <source>
        <dbReference type="RuleBase" id="RU363032"/>
    </source>
</evidence>
<evidence type="ECO:0000256" key="2">
    <source>
        <dbReference type="ARBA" id="ARBA00022448"/>
    </source>
</evidence>
<dbReference type="NCBIfam" id="TIGR01726">
    <property type="entry name" value="HEQRo_perm_3TM"/>
    <property type="match status" value="1"/>
</dbReference>
<keyword evidence="7 8" id="KW-0472">Membrane</keyword>
<accession>A0A143YU50</accession>
<dbReference type="Pfam" id="PF00528">
    <property type="entry name" value="BPD_transp_1"/>
    <property type="match status" value="1"/>
</dbReference>
<dbReference type="CDD" id="cd06261">
    <property type="entry name" value="TM_PBP2"/>
    <property type="match status" value="1"/>
</dbReference>
<dbReference type="Proteomes" id="UP000242754">
    <property type="component" value="Unassembled WGS sequence"/>
</dbReference>
<evidence type="ECO:0000256" key="7">
    <source>
        <dbReference type="ARBA" id="ARBA00023136"/>
    </source>
</evidence>
<keyword evidence="3" id="KW-1003">Cell membrane</keyword>
<dbReference type="InterPro" id="IPR043429">
    <property type="entry name" value="ArtM/GltK/GlnP/TcyL/YhdX-like"/>
</dbReference>
<dbReference type="SUPFAM" id="SSF161098">
    <property type="entry name" value="MetI-like"/>
    <property type="match status" value="1"/>
</dbReference>
<dbReference type="InterPro" id="IPR010065">
    <property type="entry name" value="AA_ABC_transptr_permease_3TM"/>
</dbReference>
<dbReference type="GO" id="GO:0022857">
    <property type="term" value="F:transmembrane transporter activity"/>
    <property type="evidence" value="ECO:0007669"/>
    <property type="project" value="InterPro"/>
</dbReference>
<sequence length="235" mass="25778">MVLGIDFIYVIEVLVKLMKVVPYTLLIMLVSGLAGLFLAVLILAIRINKIKGLNPLIGVYISFFRSTPALIHLFLVYYGMPIVLSKIGIDISSWNKSVFAVLSLALFNGAYLSEILRPAYLAVDKEQHDAADSIGLTKFQKLHRIIIPQAVPIALPGLGNALIDLIKDTSVLFVIGLIDIMGKSKLLIASDYGVKKLEVYIAAGIIYWVITNLSNVIINGFEKRYNLTGSQNLSG</sequence>
<evidence type="ECO:0000259" key="9">
    <source>
        <dbReference type="PROSITE" id="PS50928"/>
    </source>
</evidence>
<dbReference type="Gene3D" id="1.10.3720.10">
    <property type="entry name" value="MetI-like"/>
    <property type="match status" value="1"/>
</dbReference>
<dbReference type="InterPro" id="IPR035906">
    <property type="entry name" value="MetI-like_sf"/>
</dbReference>
<evidence type="ECO:0000313" key="11">
    <source>
        <dbReference type="Proteomes" id="UP000242754"/>
    </source>
</evidence>
<comment type="similarity">
    <text evidence="8">Belongs to the binding-protein-dependent transport system permease family.</text>
</comment>
<dbReference type="GO" id="GO:0043190">
    <property type="term" value="C:ATP-binding cassette (ABC) transporter complex"/>
    <property type="evidence" value="ECO:0007669"/>
    <property type="project" value="InterPro"/>
</dbReference>
<dbReference type="AlphaFoldDB" id="A0A143YU50"/>